<protein>
    <submittedName>
        <fullName evidence="2">Uncharacterized protein</fullName>
    </submittedName>
</protein>
<name>A0ABQ8AUR8_BRANA</name>
<keyword evidence="3" id="KW-1185">Reference proteome</keyword>
<feature type="non-terminal residue" evidence="2">
    <location>
        <position position="1"/>
    </location>
</feature>
<evidence type="ECO:0000313" key="3">
    <source>
        <dbReference type="Proteomes" id="UP000824890"/>
    </source>
</evidence>
<accession>A0ABQ8AUR8</accession>
<evidence type="ECO:0000313" key="2">
    <source>
        <dbReference type="EMBL" id="KAH0896248.1"/>
    </source>
</evidence>
<feature type="region of interest" description="Disordered" evidence="1">
    <location>
        <begin position="134"/>
        <end position="157"/>
    </location>
</feature>
<dbReference type="Proteomes" id="UP000824890">
    <property type="component" value="Unassembled WGS sequence"/>
</dbReference>
<reference evidence="2 3" key="1">
    <citation type="submission" date="2021-05" db="EMBL/GenBank/DDBJ databases">
        <title>Genome Assembly of Synthetic Allotetraploid Brassica napus Reveals Homoeologous Exchanges between Subgenomes.</title>
        <authorList>
            <person name="Davis J.T."/>
        </authorList>
    </citation>
    <scope>NUCLEOTIDE SEQUENCE [LARGE SCALE GENOMIC DNA]</scope>
    <source>
        <strain evidence="3">cv. Da-Ae</strain>
        <tissue evidence="2">Seedling</tissue>
    </source>
</reference>
<evidence type="ECO:0000256" key="1">
    <source>
        <dbReference type="SAM" id="MobiDB-lite"/>
    </source>
</evidence>
<feature type="compositionally biased region" description="Polar residues" evidence="1">
    <location>
        <begin position="141"/>
        <end position="157"/>
    </location>
</feature>
<proteinExistence type="predicted"/>
<dbReference type="EMBL" id="JAGKQM010000012">
    <property type="protein sequence ID" value="KAH0896248.1"/>
    <property type="molecule type" value="Genomic_DNA"/>
</dbReference>
<gene>
    <name evidence="2" type="ORF">HID58_045816</name>
</gene>
<comment type="caution">
    <text evidence="2">The sequence shown here is derived from an EMBL/GenBank/DDBJ whole genome shotgun (WGS) entry which is preliminary data.</text>
</comment>
<sequence length="157" mass="17514">EPLITSVGGDQPSSNPLIRVFFHRSYPDISIFLRTSVSAFQVKHVYRYFCSFNTFATRIAVVILICCLAVEFISDCNLSNLSDRRKHDIPYSLLICVSIAGSRLVHGPAYSNLPAFSPYQLTIFFHPRSSLADNRPPKNLPSFSPSPSKTSNVEAET</sequence>
<organism evidence="2 3">
    <name type="scientific">Brassica napus</name>
    <name type="common">Rape</name>
    <dbReference type="NCBI Taxonomy" id="3708"/>
    <lineage>
        <taxon>Eukaryota</taxon>
        <taxon>Viridiplantae</taxon>
        <taxon>Streptophyta</taxon>
        <taxon>Embryophyta</taxon>
        <taxon>Tracheophyta</taxon>
        <taxon>Spermatophyta</taxon>
        <taxon>Magnoliopsida</taxon>
        <taxon>eudicotyledons</taxon>
        <taxon>Gunneridae</taxon>
        <taxon>Pentapetalae</taxon>
        <taxon>rosids</taxon>
        <taxon>malvids</taxon>
        <taxon>Brassicales</taxon>
        <taxon>Brassicaceae</taxon>
        <taxon>Brassiceae</taxon>
        <taxon>Brassica</taxon>
    </lineage>
</organism>